<dbReference type="GO" id="GO:0005634">
    <property type="term" value="C:nucleus"/>
    <property type="evidence" value="ECO:0007669"/>
    <property type="project" value="TreeGrafter"/>
</dbReference>
<feature type="region of interest" description="Disordered" evidence="10">
    <location>
        <begin position="653"/>
        <end position="710"/>
    </location>
</feature>
<evidence type="ECO:0000259" key="12">
    <source>
        <dbReference type="PROSITE" id="PS50011"/>
    </source>
</evidence>
<evidence type="ECO:0000256" key="9">
    <source>
        <dbReference type="PROSITE-ProRule" id="PRU10141"/>
    </source>
</evidence>
<evidence type="ECO:0000256" key="6">
    <source>
        <dbReference type="ARBA" id="ARBA00022840"/>
    </source>
</evidence>
<name>A0A6A7BW90_9PEZI</name>
<comment type="catalytic activity">
    <reaction evidence="7">
        <text>L-threonyl-[protein] + ATP = O-phospho-L-threonyl-[protein] + ADP + H(+)</text>
        <dbReference type="Rhea" id="RHEA:46608"/>
        <dbReference type="Rhea" id="RHEA-COMP:11060"/>
        <dbReference type="Rhea" id="RHEA-COMP:11605"/>
        <dbReference type="ChEBI" id="CHEBI:15378"/>
        <dbReference type="ChEBI" id="CHEBI:30013"/>
        <dbReference type="ChEBI" id="CHEBI:30616"/>
        <dbReference type="ChEBI" id="CHEBI:61977"/>
        <dbReference type="ChEBI" id="CHEBI:456216"/>
        <dbReference type="EC" id="2.7.11.1"/>
    </reaction>
</comment>
<feature type="compositionally biased region" description="Polar residues" evidence="10">
    <location>
        <begin position="739"/>
        <end position="752"/>
    </location>
</feature>
<keyword evidence="4 9" id="KW-0547">Nucleotide-binding</keyword>
<dbReference type="PROSITE" id="PS00108">
    <property type="entry name" value="PROTEIN_KINASE_ST"/>
    <property type="match status" value="1"/>
</dbReference>
<dbReference type="InterPro" id="IPR008984">
    <property type="entry name" value="SMAD_FHA_dom_sf"/>
</dbReference>
<comment type="similarity">
    <text evidence="1">Belongs to the protein kinase superfamily. CAMK Ser/Thr protein kinase family. CHEK2 subfamily.</text>
</comment>
<dbReference type="InterPro" id="IPR008271">
    <property type="entry name" value="Ser/Thr_kinase_AS"/>
</dbReference>
<dbReference type="FunFam" id="3.30.200.20:FF:000470">
    <property type="entry name" value="Serine/threonine-protein kinase RAD53"/>
    <property type="match status" value="1"/>
</dbReference>
<dbReference type="PROSITE" id="PS50006">
    <property type="entry name" value="FHA_DOMAIN"/>
    <property type="match status" value="1"/>
</dbReference>
<dbReference type="PANTHER" id="PTHR44167">
    <property type="entry name" value="OVARIAN-SPECIFIC SERINE/THREONINE-PROTEIN KINASE LOK-RELATED"/>
    <property type="match status" value="1"/>
</dbReference>
<dbReference type="PROSITE" id="PS50011">
    <property type="entry name" value="PROTEIN_KINASE_DOM"/>
    <property type="match status" value="1"/>
</dbReference>
<sequence>MDEDPTQPSTQIQVHRDHSDLSNADVADVMCILHPCTPASFKVVAHTAVNNPQLVLRKDKYRDMDDGLTQSKLEEQETFILNSGGPGHILDLVLRFSAKAMNPSLGFMFGRSPRHCDVVLSTDSNKRVSNLHFAIYSNDAGVLLLQDHSTNGTMVDDVLLKGKFKTAVGPQTRMLNTGSIIQILSPQADEILKFVVRIPSREGHLAEYTKRIQEYLKQREIAMEGPDGQNSDLTRLIAARPRAGPCKAPYARQRQGMSWSGGDKYNVLGHIGSGAFANVWQLATKSEGKLFAAKELEKRRFMKNGVLDRKLSNEMKIMQSISHPHIVQFIDYVDHIDHMYIIMEFVPGGDLQKYLQVFGMLAENVGKTMAAQVLDALGYLHSKKVTHRDIKPDNILIFNLDAENFNVKLSDFGLSKVVRDEDATFLKTFCGTLLYCAPEVFPQYDAHANVRGQKRQRKSSLQTTKFHSYSQSVDIWSFGAVLWYSLCLEPPFEGIADPHGNRMFARIMNTPLDTTQLTKKGISDDGIALLTSMLNTDPASRPLPHDCLQHSWFGNQQAKAGALPLLPGLRAIVEEEEENAAPEAQGLAGLSLYDYQGERSQEDSFDEVSIHAGSLRFFDPRQSKRFKSEAFAYREQPDRSSAEWLPAISENGLREESPLLPDLPGKDFNPTASTGKDTKTRPPSTPKDGPSSSPKGPNLSTTSQPNLIHSPSLEGAASLMREIHMKSRTTSPAVELHTPPNNESLTSSQTTPKPAPFNRRIALPPPTTPSVPQPPRVLGTLTSTPDSFTPLTLALTTRTTTWGRAPNNTHVYPDRLDTRIPKRGIMIWFHAVGIEDVPESSPWTEMPDLHCVVSTESHRGIWINGVHLVNDEPGKWKFGRVFSGDEITVYRAVQGERGLRFRCEFKFGEGRDRRDPRGGRFEVLRGYADRQRKGDGGV</sequence>
<dbReference type="InterPro" id="IPR011009">
    <property type="entry name" value="Kinase-like_dom_sf"/>
</dbReference>
<feature type="compositionally biased region" description="Polar residues" evidence="10">
    <location>
        <begin position="698"/>
        <end position="709"/>
    </location>
</feature>
<dbReference type="InterPro" id="IPR017441">
    <property type="entry name" value="Protein_kinase_ATP_BS"/>
</dbReference>
<evidence type="ECO:0000256" key="2">
    <source>
        <dbReference type="ARBA" id="ARBA00012513"/>
    </source>
</evidence>
<keyword evidence="3" id="KW-0723">Serine/threonine-protein kinase</keyword>
<feature type="domain" description="Protein kinase" evidence="12">
    <location>
        <begin position="265"/>
        <end position="553"/>
    </location>
</feature>
<dbReference type="Pfam" id="PF00069">
    <property type="entry name" value="Pkinase"/>
    <property type="match status" value="1"/>
</dbReference>
<feature type="compositionally biased region" description="Pro residues" evidence="10">
    <location>
        <begin position="763"/>
        <end position="775"/>
    </location>
</feature>
<reference evidence="13" key="1">
    <citation type="journal article" date="2020" name="Stud. Mycol.">
        <title>101 Dothideomycetes genomes: a test case for predicting lifestyles and emergence of pathogens.</title>
        <authorList>
            <person name="Haridas S."/>
            <person name="Albert R."/>
            <person name="Binder M."/>
            <person name="Bloem J."/>
            <person name="Labutti K."/>
            <person name="Salamov A."/>
            <person name="Andreopoulos B."/>
            <person name="Baker S."/>
            <person name="Barry K."/>
            <person name="Bills G."/>
            <person name="Bluhm B."/>
            <person name="Cannon C."/>
            <person name="Castanera R."/>
            <person name="Culley D."/>
            <person name="Daum C."/>
            <person name="Ezra D."/>
            <person name="Gonzalez J."/>
            <person name="Henrissat B."/>
            <person name="Kuo A."/>
            <person name="Liang C."/>
            <person name="Lipzen A."/>
            <person name="Lutzoni F."/>
            <person name="Magnuson J."/>
            <person name="Mondo S."/>
            <person name="Nolan M."/>
            <person name="Ohm R."/>
            <person name="Pangilinan J."/>
            <person name="Park H.-J."/>
            <person name="Ramirez L."/>
            <person name="Alfaro M."/>
            <person name="Sun H."/>
            <person name="Tritt A."/>
            <person name="Yoshinaga Y."/>
            <person name="Zwiers L.-H."/>
            <person name="Turgeon B."/>
            <person name="Goodwin S."/>
            <person name="Spatafora J."/>
            <person name="Crous P."/>
            <person name="Grigoriev I."/>
        </authorList>
    </citation>
    <scope>NUCLEOTIDE SEQUENCE</scope>
    <source>
        <strain evidence="13">CBS 480.64</strain>
    </source>
</reference>
<accession>A0A6A7BW90</accession>
<dbReference type="Gene3D" id="1.10.510.10">
    <property type="entry name" value="Transferase(Phosphotransferase) domain 1"/>
    <property type="match status" value="1"/>
</dbReference>
<keyword evidence="5 13" id="KW-0808">Transferase</keyword>
<dbReference type="SUPFAM" id="SSF56112">
    <property type="entry name" value="Protein kinase-like (PK-like)"/>
    <property type="match status" value="1"/>
</dbReference>
<evidence type="ECO:0000313" key="13">
    <source>
        <dbReference type="EMBL" id="KAF2859626.1"/>
    </source>
</evidence>
<evidence type="ECO:0000256" key="3">
    <source>
        <dbReference type="ARBA" id="ARBA00022527"/>
    </source>
</evidence>
<keyword evidence="6 9" id="KW-0067">ATP-binding</keyword>
<evidence type="ECO:0000256" key="1">
    <source>
        <dbReference type="ARBA" id="ARBA00005575"/>
    </source>
</evidence>
<organism evidence="13 14">
    <name type="scientific">Piedraia hortae CBS 480.64</name>
    <dbReference type="NCBI Taxonomy" id="1314780"/>
    <lineage>
        <taxon>Eukaryota</taxon>
        <taxon>Fungi</taxon>
        <taxon>Dikarya</taxon>
        <taxon>Ascomycota</taxon>
        <taxon>Pezizomycotina</taxon>
        <taxon>Dothideomycetes</taxon>
        <taxon>Dothideomycetidae</taxon>
        <taxon>Capnodiales</taxon>
        <taxon>Piedraiaceae</taxon>
        <taxon>Piedraia</taxon>
    </lineage>
</organism>
<dbReference type="SUPFAM" id="SSF49879">
    <property type="entry name" value="SMAD/FHA domain"/>
    <property type="match status" value="1"/>
</dbReference>
<proteinExistence type="inferred from homology"/>
<evidence type="ECO:0000256" key="8">
    <source>
        <dbReference type="ARBA" id="ARBA00048679"/>
    </source>
</evidence>
<dbReference type="InterPro" id="IPR000719">
    <property type="entry name" value="Prot_kinase_dom"/>
</dbReference>
<dbReference type="GO" id="GO:0051598">
    <property type="term" value="P:meiotic recombination checkpoint signaling"/>
    <property type="evidence" value="ECO:0007669"/>
    <property type="project" value="TreeGrafter"/>
</dbReference>
<dbReference type="Gene3D" id="2.60.200.20">
    <property type="match status" value="1"/>
</dbReference>
<keyword evidence="5 13" id="KW-0418">Kinase</keyword>
<feature type="compositionally biased region" description="Low complexity" evidence="10">
    <location>
        <begin position="686"/>
        <end position="697"/>
    </location>
</feature>
<evidence type="ECO:0000256" key="4">
    <source>
        <dbReference type="ARBA" id="ARBA00022741"/>
    </source>
</evidence>
<feature type="domain" description="FHA" evidence="11">
    <location>
        <begin position="107"/>
        <end position="160"/>
    </location>
</feature>
<dbReference type="PANTHER" id="PTHR44167:SF24">
    <property type="entry name" value="SERINE_THREONINE-PROTEIN KINASE CHK2"/>
    <property type="match status" value="1"/>
</dbReference>
<dbReference type="GO" id="GO:0005737">
    <property type="term" value="C:cytoplasm"/>
    <property type="evidence" value="ECO:0007669"/>
    <property type="project" value="TreeGrafter"/>
</dbReference>
<dbReference type="GO" id="GO:0004674">
    <property type="term" value="F:protein serine/threonine kinase activity"/>
    <property type="evidence" value="ECO:0007669"/>
    <property type="project" value="UniProtKB-KW"/>
</dbReference>
<evidence type="ECO:0000259" key="11">
    <source>
        <dbReference type="PROSITE" id="PS50006"/>
    </source>
</evidence>
<dbReference type="Proteomes" id="UP000799421">
    <property type="component" value="Unassembled WGS sequence"/>
</dbReference>
<dbReference type="EMBL" id="MU005990">
    <property type="protein sequence ID" value="KAF2859626.1"/>
    <property type="molecule type" value="Genomic_DNA"/>
</dbReference>
<evidence type="ECO:0000313" key="14">
    <source>
        <dbReference type="Proteomes" id="UP000799421"/>
    </source>
</evidence>
<feature type="region of interest" description="Disordered" evidence="10">
    <location>
        <begin position="728"/>
        <end position="775"/>
    </location>
</feature>
<gene>
    <name evidence="13" type="ORF">K470DRAFT_258643</name>
</gene>
<dbReference type="InterPro" id="IPR000253">
    <property type="entry name" value="FHA_dom"/>
</dbReference>
<dbReference type="GO" id="GO:0005524">
    <property type="term" value="F:ATP binding"/>
    <property type="evidence" value="ECO:0007669"/>
    <property type="project" value="UniProtKB-UniRule"/>
</dbReference>
<keyword evidence="14" id="KW-1185">Reference proteome</keyword>
<comment type="catalytic activity">
    <reaction evidence="8">
        <text>L-seryl-[protein] + ATP = O-phospho-L-seryl-[protein] + ADP + H(+)</text>
        <dbReference type="Rhea" id="RHEA:17989"/>
        <dbReference type="Rhea" id="RHEA-COMP:9863"/>
        <dbReference type="Rhea" id="RHEA-COMP:11604"/>
        <dbReference type="ChEBI" id="CHEBI:15378"/>
        <dbReference type="ChEBI" id="CHEBI:29999"/>
        <dbReference type="ChEBI" id="CHEBI:30616"/>
        <dbReference type="ChEBI" id="CHEBI:83421"/>
        <dbReference type="ChEBI" id="CHEBI:456216"/>
        <dbReference type="EC" id="2.7.11.1"/>
    </reaction>
</comment>
<dbReference type="Pfam" id="PF00498">
    <property type="entry name" value="FHA"/>
    <property type="match status" value="1"/>
</dbReference>
<dbReference type="OrthoDB" id="504170at2759"/>
<protein>
    <recommendedName>
        <fullName evidence="2">non-specific serine/threonine protein kinase</fullName>
        <ecNumber evidence="2">2.7.11.1</ecNumber>
    </recommendedName>
</protein>
<dbReference type="AlphaFoldDB" id="A0A6A7BW90"/>
<dbReference type="PROSITE" id="PS00107">
    <property type="entry name" value="PROTEIN_KINASE_ATP"/>
    <property type="match status" value="1"/>
</dbReference>
<evidence type="ECO:0000256" key="7">
    <source>
        <dbReference type="ARBA" id="ARBA00047899"/>
    </source>
</evidence>
<feature type="binding site" evidence="9">
    <location>
        <position position="294"/>
    </location>
    <ligand>
        <name>ATP</name>
        <dbReference type="ChEBI" id="CHEBI:30616"/>
    </ligand>
</feature>
<evidence type="ECO:0000256" key="10">
    <source>
        <dbReference type="SAM" id="MobiDB-lite"/>
    </source>
</evidence>
<dbReference type="SMART" id="SM00220">
    <property type="entry name" value="S_TKc"/>
    <property type="match status" value="1"/>
</dbReference>
<dbReference type="SMART" id="SM00240">
    <property type="entry name" value="FHA"/>
    <property type="match status" value="1"/>
</dbReference>
<evidence type="ECO:0000256" key="5">
    <source>
        <dbReference type="ARBA" id="ARBA00022777"/>
    </source>
</evidence>
<dbReference type="EC" id="2.7.11.1" evidence="2"/>